<keyword evidence="1" id="KW-0732">Signal</keyword>
<proteinExistence type="predicted"/>
<dbReference type="EMBL" id="JACHIG010000015">
    <property type="protein sequence ID" value="MBB5035259.1"/>
    <property type="molecule type" value="Genomic_DNA"/>
</dbReference>
<accession>A0A7W7YFP8</accession>
<dbReference type="RefSeq" id="WP_184343869.1">
    <property type="nucleotide sequence ID" value="NZ_JACHIG010000015.1"/>
</dbReference>
<sequence>MRTLLLALFAAASLHAADTAKASLMAGAATSNITPPLGSEVVGGFLPYPCTHIHDELHARCLVLDDGQTKLALVICDLLGMHRSLCVTARELVEKETGIPAANVLISGTHTHSAANAIGGPVRFYTSDMELTDYQKFVARRIADGVRRAITLLRPAEIAFSTVSIPEHVNIRRWFLQPDKMPPNPFGKIDKVKMNPGAGNPALIEPAGEPDPIVSFIALREPGGRMISVYSAYSLHYVGGVKDADISADYYGMYCEALKRLQSGGNDDPPFVALMANGTSGDANNINFRNPQPRKKPYEQMRYVAEDIAAKVNAALSKVTWQSSAPLAARYRELPISWRKIDPELIAWAKDIEAKTPRIQGKADLPLAYAGRVQRLAQASPETKAPVQIFRIGDICIGTTPTETFAETGVEFRKRSPFAKSFMVELANGYYGYMPTPRHFELGGYETWPGTNNLEPQASVKMMDALMEMATELK</sequence>
<name>A0A7W7YFP8_9BACT</name>
<dbReference type="Proteomes" id="UP000590740">
    <property type="component" value="Unassembled WGS sequence"/>
</dbReference>
<dbReference type="AlphaFoldDB" id="A0A7W7YFP8"/>
<evidence type="ECO:0000256" key="1">
    <source>
        <dbReference type="SAM" id="SignalP"/>
    </source>
</evidence>
<organism evidence="2 3">
    <name type="scientific">Prosthecobacter vanneervenii</name>
    <dbReference type="NCBI Taxonomy" id="48466"/>
    <lineage>
        <taxon>Bacteria</taxon>
        <taxon>Pseudomonadati</taxon>
        <taxon>Verrucomicrobiota</taxon>
        <taxon>Verrucomicrobiia</taxon>
        <taxon>Verrucomicrobiales</taxon>
        <taxon>Verrucomicrobiaceae</taxon>
        <taxon>Prosthecobacter</taxon>
    </lineage>
</organism>
<keyword evidence="3" id="KW-1185">Reference proteome</keyword>
<reference evidence="2 3" key="1">
    <citation type="submission" date="2020-08" db="EMBL/GenBank/DDBJ databases">
        <title>Genomic Encyclopedia of Type Strains, Phase IV (KMG-IV): sequencing the most valuable type-strain genomes for metagenomic binning, comparative biology and taxonomic classification.</title>
        <authorList>
            <person name="Goeker M."/>
        </authorList>
    </citation>
    <scope>NUCLEOTIDE SEQUENCE [LARGE SCALE GENOMIC DNA]</scope>
    <source>
        <strain evidence="2 3">DSM 12252</strain>
    </source>
</reference>
<evidence type="ECO:0008006" key="4">
    <source>
        <dbReference type="Google" id="ProtNLM"/>
    </source>
</evidence>
<gene>
    <name evidence="2" type="ORF">HNQ65_004869</name>
</gene>
<protein>
    <recommendedName>
        <fullName evidence="4">Neutral/alkaline non-lysosomal ceramidase N-terminal domain-containing protein</fullName>
    </recommendedName>
</protein>
<feature type="signal peptide" evidence="1">
    <location>
        <begin position="1"/>
        <end position="16"/>
    </location>
</feature>
<evidence type="ECO:0000313" key="2">
    <source>
        <dbReference type="EMBL" id="MBB5035259.1"/>
    </source>
</evidence>
<feature type="chain" id="PRO_5031096791" description="Neutral/alkaline non-lysosomal ceramidase N-terminal domain-containing protein" evidence="1">
    <location>
        <begin position="17"/>
        <end position="474"/>
    </location>
</feature>
<evidence type="ECO:0000313" key="3">
    <source>
        <dbReference type="Proteomes" id="UP000590740"/>
    </source>
</evidence>
<comment type="caution">
    <text evidence="2">The sequence shown here is derived from an EMBL/GenBank/DDBJ whole genome shotgun (WGS) entry which is preliminary data.</text>
</comment>